<sequence length="78" mass="7984">MTIFDVSIDAPTGGVTDLDRHRGPVPPVVNVASHHGPTPRSGTQSAHRQPGPAAEIDVSEPAGPGGEPVPAVVRPLPR</sequence>
<gene>
    <name evidence="2" type="ORF">ADL15_42520</name>
</gene>
<keyword evidence="3" id="KW-1185">Reference proteome</keyword>
<dbReference type="AlphaFoldDB" id="A0A101JDQ4"/>
<name>A0A101JDQ4_9ACTN</name>
<feature type="region of interest" description="Disordered" evidence="1">
    <location>
        <begin position="1"/>
        <end position="78"/>
    </location>
</feature>
<evidence type="ECO:0000256" key="1">
    <source>
        <dbReference type="SAM" id="MobiDB-lite"/>
    </source>
</evidence>
<dbReference type="EMBL" id="LLZH01000318">
    <property type="protein sequence ID" value="KUL24949.1"/>
    <property type="molecule type" value="Genomic_DNA"/>
</dbReference>
<protein>
    <submittedName>
        <fullName evidence="2">Uncharacterized protein</fullName>
    </submittedName>
</protein>
<proteinExistence type="predicted"/>
<dbReference type="Proteomes" id="UP000053244">
    <property type="component" value="Unassembled WGS sequence"/>
</dbReference>
<accession>A0A101JDQ4</accession>
<feature type="compositionally biased region" description="Low complexity" evidence="1">
    <location>
        <begin position="68"/>
        <end position="78"/>
    </location>
</feature>
<evidence type="ECO:0000313" key="2">
    <source>
        <dbReference type="EMBL" id="KUL24949.1"/>
    </source>
</evidence>
<comment type="caution">
    <text evidence="2">The sequence shown here is derived from an EMBL/GenBank/DDBJ whole genome shotgun (WGS) entry which is preliminary data.</text>
</comment>
<dbReference type="RefSeq" id="WP_067704602.1">
    <property type="nucleotide sequence ID" value="NZ_LLZH01000318.1"/>
</dbReference>
<organism evidence="2 3">
    <name type="scientific">Actinoplanes awajinensis subsp. mycoplanecinus</name>
    <dbReference type="NCBI Taxonomy" id="135947"/>
    <lineage>
        <taxon>Bacteria</taxon>
        <taxon>Bacillati</taxon>
        <taxon>Actinomycetota</taxon>
        <taxon>Actinomycetes</taxon>
        <taxon>Micromonosporales</taxon>
        <taxon>Micromonosporaceae</taxon>
        <taxon>Actinoplanes</taxon>
    </lineage>
</organism>
<reference evidence="2 3" key="1">
    <citation type="submission" date="2015-10" db="EMBL/GenBank/DDBJ databases">
        <authorList>
            <person name="Gilbert D.G."/>
        </authorList>
    </citation>
    <scope>NUCLEOTIDE SEQUENCE [LARGE SCALE GENOMIC DNA]</scope>
    <source>
        <strain evidence="2 3">NRRL B-16712</strain>
    </source>
</reference>
<evidence type="ECO:0000313" key="3">
    <source>
        <dbReference type="Proteomes" id="UP000053244"/>
    </source>
</evidence>